<evidence type="ECO:0000313" key="1">
    <source>
        <dbReference type="EMBL" id="BEG98646.1"/>
    </source>
</evidence>
<sequence>MKTIVLNSRTLVMSITICLLFVCMQAISARNSKSFVYDKSDEKETVFVYDSVSCMLTPHLRYEFNESENGRTKTKTAYRWNESSGKWIPYYLLTTTDTGEYKVHEFARWNNKKKDFSMNKQKAVYYKESNENVPGYISFKWNEKSSKWEIIDGEYFENFINLMVNTSAR</sequence>
<dbReference type="InterPro" id="IPR024339">
    <property type="entry name" value="DUF3836"/>
</dbReference>
<organism evidence="1 2">
    <name type="scientific">Bacteroides sedimenti</name>
    <dbReference type="NCBI Taxonomy" id="2136147"/>
    <lineage>
        <taxon>Bacteria</taxon>
        <taxon>Pseudomonadati</taxon>
        <taxon>Bacteroidota</taxon>
        <taxon>Bacteroidia</taxon>
        <taxon>Bacteroidales</taxon>
        <taxon>Bacteroidaceae</taxon>
        <taxon>Bacteroides</taxon>
    </lineage>
</organism>
<dbReference type="RefSeq" id="WP_353333750.1">
    <property type="nucleotide sequence ID" value="NZ_AP028055.1"/>
</dbReference>
<name>A0ABM8I9C3_9BACE</name>
<dbReference type="Pfam" id="PF12930">
    <property type="entry name" value="DUF3836"/>
    <property type="match status" value="1"/>
</dbReference>
<dbReference type="Gene3D" id="2.40.128.720">
    <property type="match status" value="1"/>
</dbReference>
<evidence type="ECO:0008006" key="3">
    <source>
        <dbReference type="Google" id="ProtNLM"/>
    </source>
</evidence>
<gene>
    <name evidence="1" type="ORF">BSYN_09110</name>
</gene>
<dbReference type="EMBL" id="AP028055">
    <property type="protein sequence ID" value="BEG98646.1"/>
    <property type="molecule type" value="Genomic_DNA"/>
</dbReference>
<keyword evidence="2" id="KW-1185">Reference proteome</keyword>
<reference evidence="1 2" key="1">
    <citation type="submission" date="2023-04" db="EMBL/GenBank/DDBJ databases">
        <title>Draft genome sequence of acteroides sedimenti strain YN3PY1.</title>
        <authorList>
            <person name="Yoshida N."/>
        </authorList>
    </citation>
    <scope>NUCLEOTIDE SEQUENCE [LARGE SCALE GENOMIC DNA]</scope>
    <source>
        <strain evidence="1 2">YN3PY1</strain>
    </source>
</reference>
<proteinExistence type="predicted"/>
<evidence type="ECO:0000313" key="2">
    <source>
        <dbReference type="Proteomes" id="UP001496674"/>
    </source>
</evidence>
<protein>
    <recommendedName>
        <fullName evidence="3">DUF3836 domain-containing protein</fullName>
    </recommendedName>
</protein>
<accession>A0ABM8I9C3</accession>
<dbReference type="Proteomes" id="UP001496674">
    <property type="component" value="Chromosome"/>
</dbReference>